<dbReference type="NCBIfam" id="NF007623">
    <property type="entry name" value="PRK10279.1"/>
    <property type="match status" value="1"/>
</dbReference>
<feature type="domain" description="PNPLA" evidence="5">
    <location>
        <begin position="13"/>
        <end position="173"/>
    </location>
</feature>
<keyword evidence="3 4" id="KW-0443">Lipid metabolism</keyword>
<evidence type="ECO:0000256" key="1">
    <source>
        <dbReference type="ARBA" id="ARBA00022801"/>
    </source>
</evidence>
<evidence type="ECO:0000259" key="5">
    <source>
        <dbReference type="PROSITE" id="PS51635"/>
    </source>
</evidence>
<dbReference type="InterPro" id="IPR050301">
    <property type="entry name" value="NTE"/>
</dbReference>
<dbReference type="InterPro" id="IPR002641">
    <property type="entry name" value="PNPLA_dom"/>
</dbReference>
<evidence type="ECO:0000256" key="2">
    <source>
        <dbReference type="ARBA" id="ARBA00022963"/>
    </source>
</evidence>
<dbReference type="Proteomes" id="UP000292544">
    <property type="component" value="Unassembled WGS sequence"/>
</dbReference>
<dbReference type="InterPro" id="IPR016035">
    <property type="entry name" value="Acyl_Trfase/lysoPLipase"/>
</dbReference>
<accession>A0ABY1WMX7</accession>
<dbReference type="Pfam" id="PF01734">
    <property type="entry name" value="Patatin"/>
    <property type="match status" value="1"/>
</dbReference>
<gene>
    <name evidence="6" type="primary">rssA</name>
    <name evidence="6" type="ORF">EXY25_14690</name>
</gene>
<dbReference type="SUPFAM" id="SSF52151">
    <property type="entry name" value="FabD/lysophospholipase-like"/>
    <property type="match status" value="1"/>
</dbReference>
<sequence length="329" mass="35324">MSKEAVQGLKVGVALGSGSARGWAHIGVLKALAEMGIHPDVIAGCSIGALVGAAYSNDRLSEFELWVREFSHWGIVSRFDVSLAKGGLLAGDKVFNEAAELIGETRFEALPKPFAAVATELHSGREVWLQQGDLISAVKASCAVPVLFSPKMYQGRWLIDGALVNPVPVSLCRAMGADLVIAVNLNADNNVRAAQQYRTHRAIIEPHIADDGAELKPNKGNGNSGFMGLFENGRNYIQQMLRRSSVDEVRSPSLLGVFSNSLNIMQDRVTRARMAGDPADALIAPLMADYGAMEFHRADEAIEAGRLAVEVATPELMRNILPLLNKPAG</sequence>
<feature type="active site" description="Nucleophile" evidence="4">
    <location>
        <position position="46"/>
    </location>
</feature>
<organism evidence="6 7">
    <name type="scientific">Corallincola spongiicola</name>
    <dbReference type="NCBI Taxonomy" id="2520508"/>
    <lineage>
        <taxon>Bacteria</taxon>
        <taxon>Pseudomonadati</taxon>
        <taxon>Pseudomonadota</taxon>
        <taxon>Gammaproteobacteria</taxon>
        <taxon>Alteromonadales</taxon>
        <taxon>Psychromonadaceae</taxon>
        <taxon>Corallincola</taxon>
    </lineage>
</organism>
<dbReference type="PANTHER" id="PTHR14226:SF76">
    <property type="entry name" value="NTE FAMILY PROTEIN RSSA"/>
    <property type="match status" value="1"/>
</dbReference>
<feature type="short sequence motif" description="DGA/G" evidence="4">
    <location>
        <begin position="160"/>
        <end position="162"/>
    </location>
</feature>
<reference evidence="7" key="1">
    <citation type="submission" date="2019-02" db="EMBL/GenBank/DDBJ databases">
        <title>Draft genome sequence of Muricauda sp. 176CP4-71.</title>
        <authorList>
            <person name="Park J.-S."/>
        </authorList>
    </citation>
    <scope>NUCLEOTIDE SEQUENCE [LARGE SCALE GENOMIC DNA]</scope>
    <source>
        <strain evidence="7">176GS2-150</strain>
    </source>
</reference>
<name>A0ABY1WMX7_9GAMM</name>
<dbReference type="PANTHER" id="PTHR14226">
    <property type="entry name" value="NEUROPATHY TARGET ESTERASE/SWISS CHEESE D.MELANOGASTER"/>
    <property type="match status" value="1"/>
</dbReference>
<feature type="short sequence motif" description="GXSXG" evidence="4">
    <location>
        <begin position="44"/>
        <end position="48"/>
    </location>
</feature>
<dbReference type="Gene3D" id="3.40.1090.10">
    <property type="entry name" value="Cytosolic phospholipase A2 catalytic domain"/>
    <property type="match status" value="2"/>
</dbReference>
<keyword evidence="1 4" id="KW-0378">Hydrolase</keyword>
<evidence type="ECO:0000313" key="7">
    <source>
        <dbReference type="Proteomes" id="UP000292544"/>
    </source>
</evidence>
<dbReference type="EMBL" id="SHLY01000005">
    <property type="protein sequence ID" value="TAA43784.1"/>
    <property type="molecule type" value="Genomic_DNA"/>
</dbReference>
<protein>
    <submittedName>
        <fullName evidence="6">Patatin-like phospholipase RssA</fullName>
    </submittedName>
</protein>
<comment type="caution">
    <text evidence="6">The sequence shown here is derived from an EMBL/GenBank/DDBJ whole genome shotgun (WGS) entry which is preliminary data.</text>
</comment>
<comment type="caution">
    <text evidence="4">Lacks conserved residue(s) required for the propagation of feature annotation.</text>
</comment>
<proteinExistence type="predicted"/>
<evidence type="ECO:0000313" key="6">
    <source>
        <dbReference type="EMBL" id="TAA43784.1"/>
    </source>
</evidence>
<evidence type="ECO:0000256" key="3">
    <source>
        <dbReference type="ARBA" id="ARBA00023098"/>
    </source>
</evidence>
<keyword evidence="7" id="KW-1185">Reference proteome</keyword>
<evidence type="ECO:0000256" key="4">
    <source>
        <dbReference type="PROSITE-ProRule" id="PRU01161"/>
    </source>
</evidence>
<dbReference type="RefSeq" id="WP_130567331.1">
    <property type="nucleotide sequence ID" value="NZ_SHLY01000005.1"/>
</dbReference>
<dbReference type="PROSITE" id="PS51635">
    <property type="entry name" value="PNPLA"/>
    <property type="match status" value="1"/>
</dbReference>
<feature type="active site" description="Proton acceptor" evidence="4">
    <location>
        <position position="160"/>
    </location>
</feature>
<keyword evidence="2 4" id="KW-0442">Lipid degradation</keyword>